<reference evidence="6" key="2">
    <citation type="submission" date="2025-08" db="UniProtKB">
        <authorList>
            <consortium name="Ensembl"/>
        </authorList>
    </citation>
    <scope>IDENTIFICATION</scope>
</reference>
<evidence type="ECO:0000259" key="5">
    <source>
        <dbReference type="PROSITE" id="PS51444"/>
    </source>
</evidence>
<dbReference type="Proteomes" id="UP001501940">
    <property type="component" value="Chromosome 1"/>
</dbReference>
<feature type="compositionally biased region" description="Low complexity" evidence="2">
    <location>
        <begin position="360"/>
        <end position="408"/>
    </location>
</feature>
<dbReference type="InterPro" id="IPR011989">
    <property type="entry name" value="ARM-like"/>
</dbReference>
<feature type="compositionally biased region" description="Polar residues" evidence="2">
    <location>
        <begin position="1118"/>
        <end position="1129"/>
    </location>
</feature>
<dbReference type="Pfam" id="PF02181">
    <property type="entry name" value="FH2"/>
    <property type="match status" value="1"/>
</dbReference>
<evidence type="ECO:0000259" key="4">
    <source>
        <dbReference type="PROSITE" id="PS51232"/>
    </source>
</evidence>
<dbReference type="GO" id="GO:0005856">
    <property type="term" value="C:cytoskeleton"/>
    <property type="evidence" value="ECO:0007669"/>
    <property type="project" value="TreeGrafter"/>
</dbReference>
<dbReference type="InterPro" id="IPR016024">
    <property type="entry name" value="ARM-type_fold"/>
</dbReference>
<feature type="region of interest" description="Disordered" evidence="2">
    <location>
        <begin position="326"/>
        <end position="408"/>
    </location>
</feature>
<sequence>MASIVCRVQYLEDSDPFICTNFPEPRRPPPVSLEENQPLSEQVAGIHKLLEAPLKLEDCSLQLSPSGNYLDLDSSLLEQRDELESFYEDVAKGKKPLLILRTQLSVRVHHILEKLYNSQGPELRRSLFSLKQLFQDDKDLVPEFVASEGLTCFIKVGAEADHNYQNYILRALSQIMLFVDGMNGVINHSETVQWLYTLTGSLSRLVVKTSLKLLIVFVEYSESNSPLMINAVNTVDTNRGVTPWSSIMEVLEEKNGADTELLMFAMTLINKTLAVLPDQDSFYDVTDSLEQLGMEAVISKHLNNKGAEPDLKAQFTIYETGLRYEDGDIDDSAPPLRKERRKMAASEQDGRKSRRSSNQSLPDLLSPSSSLSSPALSPVSPSLSSPTTTSRSRASSPLTSDSSASSPSVNMLACNKHVVFAVLPVQRQCSTLSNDKKFLLDMLYSKTSAAPQSPTTPDTTEEGGGGGSFLSDPEPDSVSGLHQNRNLRQQSSIDAEAHARRLETTQMVPLGPGGPSDSWDQLQPSAAALRIKDLDFSDLLDEEDIDVLDMDTFDSSASCLTSLPPPPPPPPGGVALPPPALPPPGVAPPPPPPPPPGAPPPPPPSTVGQKKKKTVKLFWKELKQADGPTKCRFGQGTVWASLDKVTVDTARLEHLFESKAKELPVAKVTAGKSEILVLDPKRSNAINIGMTVLPAVHVIKAAILNFDEFAISKEGIEKILTMTPTEEEKQKIQEAQLANPDVPLGTAEQFLLSLASISALTPRLQLWAFKLNYEVLEKEIAEPLFDLKLGMEQLASNQTFRRILATLLAIGNFLNSSNAKGFELGYLEKVVEVKDTVHRQSLLHHTCSLVVENYPQSSDIYSEIPAITRSAKVDFELLSENLVQLERRCKASWDNLKVVAKHETKAVLKNKMTEFLKDCTQRIIILKVVHRRVINRFHSFLLFLGQPSSSVRDIKVTSFCRIISEFSLEYRTTRERVLTLKQKRAAHRERTKTRGKMITETEKFSGAVPLQDNPSPVSVATEAEPGQEEHENMKNLLISKNLDQRGLRRSRAVRLGRVSPSQMAAAREDGSSPQDDATDEIMDRLVKSVTQNPSDRTSSPKTRKRSRLNRKSLMRSLLTPSPWQQQQSIMGVVVSDPERKL</sequence>
<dbReference type="PROSITE" id="PS51232">
    <property type="entry name" value="GBD_FH3"/>
    <property type="match status" value="1"/>
</dbReference>
<dbReference type="SUPFAM" id="SSF48371">
    <property type="entry name" value="ARM repeat"/>
    <property type="match status" value="1"/>
</dbReference>
<evidence type="ECO:0000313" key="7">
    <source>
        <dbReference type="Proteomes" id="UP001501940"/>
    </source>
</evidence>
<feature type="region of interest" description="Disordered" evidence="2">
    <location>
        <begin position="557"/>
        <end position="611"/>
    </location>
</feature>
<dbReference type="PROSITE" id="PS51444">
    <property type="entry name" value="FH2"/>
    <property type="match status" value="1"/>
</dbReference>
<evidence type="ECO:0000259" key="3">
    <source>
        <dbReference type="PROSITE" id="PS51231"/>
    </source>
</evidence>
<dbReference type="GO" id="GO:0030866">
    <property type="term" value="P:cortical actin cytoskeleton organization"/>
    <property type="evidence" value="ECO:0007669"/>
    <property type="project" value="TreeGrafter"/>
</dbReference>
<dbReference type="InterPro" id="IPR015425">
    <property type="entry name" value="FH2_Formin"/>
</dbReference>
<keyword evidence="7" id="KW-1185">Reference proteome</keyword>
<dbReference type="InterPro" id="IPR042201">
    <property type="entry name" value="FH2_Formin_sf"/>
</dbReference>
<dbReference type="InterPro" id="IPR014768">
    <property type="entry name" value="GBD/FH3_dom"/>
</dbReference>
<dbReference type="GO" id="GO:0051015">
    <property type="term" value="F:actin filament binding"/>
    <property type="evidence" value="ECO:0007669"/>
    <property type="project" value="TreeGrafter"/>
</dbReference>
<evidence type="ECO:0000256" key="1">
    <source>
        <dbReference type="ARBA" id="ARBA00023203"/>
    </source>
</evidence>
<dbReference type="InterPro" id="IPR056771">
    <property type="entry name" value="FH3_FHOD1-3-like"/>
</dbReference>
<feature type="domain" description="DAD" evidence="3">
    <location>
        <begin position="1075"/>
        <end position="1108"/>
    </location>
</feature>
<feature type="region of interest" description="Disordered" evidence="2">
    <location>
        <begin position="448"/>
        <end position="489"/>
    </location>
</feature>
<evidence type="ECO:0000256" key="2">
    <source>
        <dbReference type="SAM" id="MobiDB-lite"/>
    </source>
</evidence>
<feature type="compositionally biased region" description="Basic residues" evidence="2">
    <location>
        <begin position="1101"/>
        <end position="1113"/>
    </location>
</feature>
<organism evidence="6 7">
    <name type="scientific">Amphiprion ocellaris</name>
    <name type="common">Clown anemonefish</name>
    <dbReference type="NCBI Taxonomy" id="80972"/>
    <lineage>
        <taxon>Eukaryota</taxon>
        <taxon>Metazoa</taxon>
        <taxon>Chordata</taxon>
        <taxon>Craniata</taxon>
        <taxon>Vertebrata</taxon>
        <taxon>Euteleostomi</taxon>
        <taxon>Actinopterygii</taxon>
        <taxon>Neopterygii</taxon>
        <taxon>Teleostei</taxon>
        <taxon>Neoteleostei</taxon>
        <taxon>Acanthomorphata</taxon>
        <taxon>Ovalentaria</taxon>
        <taxon>Pomacentridae</taxon>
        <taxon>Amphiprion</taxon>
    </lineage>
</organism>
<reference evidence="6" key="3">
    <citation type="submission" date="2025-09" db="UniProtKB">
        <authorList>
            <consortium name="Ensembl"/>
        </authorList>
    </citation>
    <scope>IDENTIFICATION</scope>
</reference>
<feature type="domain" description="GBD/FH3" evidence="4">
    <location>
        <begin position="28"/>
        <end position="410"/>
    </location>
</feature>
<accession>A0AAQ5XTW1</accession>
<evidence type="ECO:0000313" key="6">
    <source>
        <dbReference type="Ensembl" id="ENSAOCP00000043091.1"/>
    </source>
</evidence>
<protein>
    <recommendedName>
        <fullName evidence="8">Formin homology 2 domain containing 1</fullName>
    </recommendedName>
</protein>
<evidence type="ECO:0008006" key="8">
    <source>
        <dbReference type="Google" id="ProtNLM"/>
    </source>
</evidence>
<feature type="domain" description="FH2" evidence="5">
    <location>
        <begin position="604"/>
        <end position="996"/>
    </location>
</feature>
<dbReference type="Gene3D" id="1.25.10.10">
    <property type="entry name" value="Leucine-rich Repeat Variant"/>
    <property type="match status" value="1"/>
</dbReference>
<dbReference type="PANTHER" id="PTHR45920:SF2">
    <property type="entry name" value="FH1_FH2 DOMAIN-CONTAINING PROTEIN 1"/>
    <property type="match status" value="1"/>
</dbReference>
<feature type="compositionally biased region" description="Pro residues" evidence="2">
    <location>
        <begin position="563"/>
        <end position="605"/>
    </location>
</feature>
<dbReference type="Pfam" id="PF24959">
    <property type="entry name" value="FH3_FHOD1-3"/>
    <property type="match status" value="1"/>
</dbReference>
<feature type="compositionally biased region" description="Polar residues" evidence="2">
    <location>
        <begin position="480"/>
        <end position="489"/>
    </location>
</feature>
<dbReference type="InterPro" id="IPR041387">
    <property type="entry name" value="FHOD1_GBD_N"/>
</dbReference>
<dbReference type="SUPFAM" id="SSF101447">
    <property type="entry name" value="Formin homology 2 domain (FH2 domain)"/>
    <property type="match status" value="1"/>
</dbReference>
<dbReference type="Ensembl" id="ENSAOCT00000038950.1">
    <property type="protein sequence ID" value="ENSAOCP00000043091.1"/>
    <property type="gene ID" value="ENSAOCG00000017437.2"/>
</dbReference>
<gene>
    <name evidence="6" type="primary">FHOD1</name>
</gene>
<name>A0AAQ5XTW1_AMPOC</name>
<dbReference type="Pfam" id="PF18382">
    <property type="entry name" value="Formin_GBD_N"/>
    <property type="match status" value="1"/>
</dbReference>
<feature type="compositionally biased region" description="Basic and acidic residues" evidence="2">
    <location>
        <begin position="342"/>
        <end position="351"/>
    </location>
</feature>
<feature type="region of interest" description="Disordered" evidence="2">
    <location>
        <begin position="1051"/>
        <end position="1141"/>
    </location>
</feature>
<dbReference type="GeneTree" id="ENSGT00940000160212"/>
<dbReference type="Gene3D" id="1.20.58.2220">
    <property type="entry name" value="Formin, FH2 domain"/>
    <property type="match status" value="1"/>
</dbReference>
<dbReference type="PROSITE" id="PS51231">
    <property type="entry name" value="DAD"/>
    <property type="match status" value="1"/>
</dbReference>
<dbReference type="SMART" id="SM00498">
    <property type="entry name" value="FH2"/>
    <property type="match status" value="1"/>
</dbReference>
<keyword evidence="1" id="KW-0009">Actin-binding</keyword>
<dbReference type="PANTHER" id="PTHR45920">
    <property type="entry name" value="FORMIN HOMOLOGY 2 DOMAIN CONTAINING, ISOFORM I"/>
    <property type="match status" value="1"/>
</dbReference>
<feature type="region of interest" description="Disordered" evidence="2">
    <location>
        <begin position="1007"/>
        <end position="1032"/>
    </location>
</feature>
<dbReference type="InterPro" id="IPR014767">
    <property type="entry name" value="DAD_dom"/>
</dbReference>
<dbReference type="GO" id="GO:0005737">
    <property type="term" value="C:cytoplasm"/>
    <property type="evidence" value="ECO:0007669"/>
    <property type="project" value="TreeGrafter"/>
</dbReference>
<dbReference type="AlphaFoldDB" id="A0AAQ5XTW1"/>
<reference evidence="6 7" key="1">
    <citation type="submission" date="2022-01" db="EMBL/GenBank/DDBJ databases">
        <title>A chromosome-scale genome assembly of the false clownfish, Amphiprion ocellaris.</title>
        <authorList>
            <person name="Ryu T."/>
        </authorList>
    </citation>
    <scope>NUCLEOTIDE SEQUENCE [LARGE SCALE GENOMIC DNA]</scope>
</reference>
<proteinExistence type="predicted"/>
<dbReference type="FunFam" id="1.25.10.10:FF:000056">
    <property type="entry name" value="FH1/FH2 domain-containing protein 3 isoform X1"/>
    <property type="match status" value="1"/>
</dbReference>